<reference evidence="1" key="1">
    <citation type="submission" date="2020-05" db="EMBL/GenBank/DDBJ databases">
        <authorList>
            <person name="Chiriac C."/>
            <person name="Salcher M."/>
            <person name="Ghai R."/>
            <person name="Kavagutti S V."/>
        </authorList>
    </citation>
    <scope>NUCLEOTIDE SEQUENCE</scope>
</reference>
<evidence type="ECO:0000313" key="1">
    <source>
        <dbReference type="EMBL" id="CAB5187176.1"/>
    </source>
</evidence>
<organism evidence="1">
    <name type="scientific">uncultured Caudovirales phage</name>
    <dbReference type="NCBI Taxonomy" id="2100421"/>
    <lineage>
        <taxon>Viruses</taxon>
        <taxon>Duplodnaviria</taxon>
        <taxon>Heunggongvirae</taxon>
        <taxon>Uroviricota</taxon>
        <taxon>Caudoviricetes</taxon>
        <taxon>Peduoviridae</taxon>
        <taxon>Maltschvirus</taxon>
        <taxon>Maltschvirus maltsch</taxon>
    </lineage>
</organism>
<dbReference type="EMBL" id="LR798213">
    <property type="protein sequence ID" value="CAB5187176.1"/>
    <property type="molecule type" value="Genomic_DNA"/>
</dbReference>
<name>A0A6J7WA39_9CAUD</name>
<sequence length="60" mass="6687">MDEDAAFQVIAAYEAAFGPVLMPVGWDYLDIAPVAERFLREGQAIPEDYEWQTLPDGALI</sequence>
<gene>
    <name evidence="1" type="ORF">UFOVP166_14</name>
</gene>
<proteinExistence type="predicted"/>
<protein>
    <submittedName>
        <fullName evidence="1">Uncharacterized protein</fullName>
    </submittedName>
</protein>
<accession>A0A6J7WA39</accession>